<reference evidence="2 3" key="1">
    <citation type="submission" date="2018-08" db="EMBL/GenBank/DDBJ databases">
        <title>A genome reference for cultivated species of the human gut microbiota.</title>
        <authorList>
            <person name="Zou Y."/>
            <person name="Xue W."/>
            <person name="Luo G."/>
        </authorList>
    </citation>
    <scope>NUCLEOTIDE SEQUENCE [LARGE SCALE GENOMIC DNA]</scope>
    <source>
        <strain evidence="2 3">AM16-6</strain>
    </source>
</reference>
<protein>
    <submittedName>
        <fullName evidence="2">Uncharacterized protein</fullName>
    </submittedName>
</protein>
<keyword evidence="1" id="KW-0472">Membrane</keyword>
<proteinExistence type="predicted"/>
<gene>
    <name evidence="2" type="ORF">DW193_02670</name>
</gene>
<dbReference type="Proteomes" id="UP000283713">
    <property type="component" value="Unassembled WGS sequence"/>
</dbReference>
<keyword evidence="1" id="KW-1133">Transmembrane helix</keyword>
<organism evidence="2 3">
    <name type="scientific">Phocaeicola vulgatus</name>
    <name type="common">Bacteroides vulgatus</name>
    <dbReference type="NCBI Taxonomy" id="821"/>
    <lineage>
        <taxon>Bacteria</taxon>
        <taxon>Pseudomonadati</taxon>
        <taxon>Bacteroidota</taxon>
        <taxon>Bacteroidia</taxon>
        <taxon>Bacteroidales</taxon>
        <taxon>Bacteroidaceae</taxon>
        <taxon>Phocaeicola</taxon>
    </lineage>
</organism>
<evidence type="ECO:0000313" key="2">
    <source>
        <dbReference type="EMBL" id="RHH82373.1"/>
    </source>
</evidence>
<accession>A0A414Y875</accession>
<comment type="caution">
    <text evidence="2">The sequence shown here is derived from an EMBL/GenBank/DDBJ whole genome shotgun (WGS) entry which is preliminary data.</text>
</comment>
<sequence length="65" mass="7531">MKNKIISGIIAALSLPVYFSLLWAIDQFLLVRIVLVFVMIACMIVLVYKISKLILDEHFKKHNKQ</sequence>
<dbReference type="EMBL" id="QRKA01000003">
    <property type="protein sequence ID" value="RHH82373.1"/>
    <property type="molecule type" value="Genomic_DNA"/>
</dbReference>
<name>A0A414Y875_PHOVU</name>
<evidence type="ECO:0000313" key="3">
    <source>
        <dbReference type="Proteomes" id="UP000283713"/>
    </source>
</evidence>
<feature type="transmembrane region" description="Helical" evidence="1">
    <location>
        <begin position="5"/>
        <end position="25"/>
    </location>
</feature>
<dbReference type="AlphaFoldDB" id="A0A414Y875"/>
<evidence type="ECO:0000256" key="1">
    <source>
        <dbReference type="SAM" id="Phobius"/>
    </source>
</evidence>
<keyword evidence="1" id="KW-0812">Transmembrane</keyword>
<feature type="transmembrane region" description="Helical" evidence="1">
    <location>
        <begin position="31"/>
        <end position="51"/>
    </location>
</feature>